<dbReference type="InterPro" id="IPR052821">
    <property type="entry name" value="F-box_only_SRC"/>
</dbReference>
<dbReference type="Proteomes" id="UP000004810">
    <property type="component" value="Unassembled WGS sequence"/>
</dbReference>
<evidence type="ECO:0000313" key="3">
    <source>
        <dbReference type="Proteomes" id="UP000004810"/>
    </source>
</evidence>
<dbReference type="InterPro" id="IPR001810">
    <property type="entry name" value="F-box_dom"/>
</dbReference>
<feature type="domain" description="F-box" evidence="1">
    <location>
        <begin position="36"/>
        <end position="84"/>
    </location>
</feature>
<sequence>MNFVSILGRYAYAFHTHAPLAQPCELCMKICDSDAFMEIDDLPDLVLEIVFSYLNQYGDLENVRLVNRRWHRVASTIISILKKSFLRCNQLIWELHVAENEGDGPIAKRCSHSGCYHDGTKKVYIFGGCTDNYTAFNDLWSFDLVYFHSLYEFVC</sequence>
<reference evidence="3" key="1">
    <citation type="submission" date="2012-08" db="EMBL/GenBank/DDBJ databases">
        <title>The Genome Sequence of Wuchereria bancrofti.</title>
        <authorList>
            <person name="Nutman T.B."/>
            <person name="Fink D.L."/>
            <person name="Russ C."/>
            <person name="Young S."/>
            <person name="Zeng Q."/>
            <person name="Koehrsen M."/>
            <person name="Alvarado L."/>
            <person name="Berlin A."/>
            <person name="Chapman S.B."/>
            <person name="Chen Z."/>
            <person name="Freedman E."/>
            <person name="Gellesch M."/>
            <person name="Goldberg J."/>
            <person name="Griggs A."/>
            <person name="Gujja S."/>
            <person name="Heilman E.R."/>
            <person name="Heiman D."/>
            <person name="Hepburn T."/>
            <person name="Howarth C."/>
            <person name="Jen D."/>
            <person name="Larson L."/>
            <person name="Lewis B."/>
            <person name="Mehta T."/>
            <person name="Park D."/>
            <person name="Pearson M."/>
            <person name="Roberts A."/>
            <person name="Saif S."/>
            <person name="Shea T."/>
            <person name="Shenoy N."/>
            <person name="Sisk P."/>
            <person name="Stolte C."/>
            <person name="Sykes S."/>
            <person name="Walk T."/>
            <person name="White J."/>
            <person name="Yandava C."/>
            <person name="Haas B."/>
            <person name="Henn M.R."/>
            <person name="Nusbaum C."/>
            <person name="Birren B."/>
        </authorList>
    </citation>
    <scope>NUCLEOTIDE SEQUENCE [LARGE SCALE GENOMIC DNA]</scope>
    <source>
        <strain evidence="3">NA</strain>
    </source>
</reference>
<protein>
    <recommendedName>
        <fullName evidence="1">F-box domain-containing protein</fullName>
    </recommendedName>
</protein>
<dbReference type="AlphaFoldDB" id="J9DYF5"/>
<gene>
    <name evidence="2" type="ORF">WUBG_14322</name>
</gene>
<proteinExistence type="predicted"/>
<dbReference type="PANTHER" id="PTHR46432:SF1">
    <property type="entry name" value="F-BOX ONLY PROTEIN 42"/>
    <property type="match status" value="1"/>
</dbReference>
<dbReference type="SUPFAM" id="SSF81383">
    <property type="entry name" value="F-box domain"/>
    <property type="match status" value="1"/>
</dbReference>
<dbReference type="Pfam" id="PF12937">
    <property type="entry name" value="F-box-like"/>
    <property type="match status" value="1"/>
</dbReference>
<dbReference type="EMBL" id="ADBV01011612">
    <property type="protein sequence ID" value="EJW74773.1"/>
    <property type="molecule type" value="Genomic_DNA"/>
</dbReference>
<evidence type="ECO:0000259" key="1">
    <source>
        <dbReference type="PROSITE" id="PS50181"/>
    </source>
</evidence>
<organism evidence="2 3">
    <name type="scientific">Wuchereria bancrofti</name>
    <dbReference type="NCBI Taxonomy" id="6293"/>
    <lineage>
        <taxon>Eukaryota</taxon>
        <taxon>Metazoa</taxon>
        <taxon>Ecdysozoa</taxon>
        <taxon>Nematoda</taxon>
        <taxon>Chromadorea</taxon>
        <taxon>Rhabditida</taxon>
        <taxon>Spirurina</taxon>
        <taxon>Spiruromorpha</taxon>
        <taxon>Filarioidea</taxon>
        <taxon>Onchocercidae</taxon>
        <taxon>Wuchereria</taxon>
    </lineage>
</organism>
<evidence type="ECO:0000313" key="2">
    <source>
        <dbReference type="EMBL" id="EJW74773.1"/>
    </source>
</evidence>
<dbReference type="PROSITE" id="PS50181">
    <property type="entry name" value="FBOX"/>
    <property type="match status" value="1"/>
</dbReference>
<name>J9DYF5_WUCBA</name>
<dbReference type="PANTHER" id="PTHR46432">
    <property type="entry name" value="F-BOX ONLY PROTEIN 42"/>
    <property type="match status" value="1"/>
</dbReference>
<dbReference type="GO" id="GO:0019005">
    <property type="term" value="C:SCF ubiquitin ligase complex"/>
    <property type="evidence" value="ECO:0007669"/>
    <property type="project" value="TreeGrafter"/>
</dbReference>
<accession>J9DYF5</accession>
<comment type="caution">
    <text evidence="2">The sequence shown here is derived from an EMBL/GenBank/DDBJ whole genome shotgun (WGS) entry which is preliminary data.</text>
</comment>
<dbReference type="SUPFAM" id="SSF117281">
    <property type="entry name" value="Kelch motif"/>
    <property type="match status" value="1"/>
</dbReference>
<dbReference type="InterPro" id="IPR015915">
    <property type="entry name" value="Kelch-typ_b-propeller"/>
</dbReference>
<dbReference type="GO" id="GO:1990756">
    <property type="term" value="F:ubiquitin-like ligase-substrate adaptor activity"/>
    <property type="evidence" value="ECO:0007669"/>
    <property type="project" value="TreeGrafter"/>
</dbReference>
<dbReference type="Gene3D" id="2.120.10.80">
    <property type="entry name" value="Kelch-type beta propeller"/>
    <property type="match status" value="1"/>
</dbReference>
<dbReference type="InterPro" id="IPR036047">
    <property type="entry name" value="F-box-like_dom_sf"/>
</dbReference>